<evidence type="ECO:0000313" key="1">
    <source>
        <dbReference type="EMBL" id="KAJ8979028.1"/>
    </source>
</evidence>
<gene>
    <name evidence="1" type="ORF">NQ317_003131</name>
</gene>
<organism evidence="1 2">
    <name type="scientific">Molorchus minor</name>
    <dbReference type="NCBI Taxonomy" id="1323400"/>
    <lineage>
        <taxon>Eukaryota</taxon>
        <taxon>Metazoa</taxon>
        <taxon>Ecdysozoa</taxon>
        <taxon>Arthropoda</taxon>
        <taxon>Hexapoda</taxon>
        <taxon>Insecta</taxon>
        <taxon>Pterygota</taxon>
        <taxon>Neoptera</taxon>
        <taxon>Endopterygota</taxon>
        <taxon>Coleoptera</taxon>
        <taxon>Polyphaga</taxon>
        <taxon>Cucujiformia</taxon>
        <taxon>Chrysomeloidea</taxon>
        <taxon>Cerambycidae</taxon>
        <taxon>Lamiinae</taxon>
        <taxon>Monochamini</taxon>
        <taxon>Molorchus</taxon>
    </lineage>
</organism>
<name>A0ABQ9JN38_9CUCU</name>
<protein>
    <submittedName>
        <fullName evidence="1">Uncharacterized protein</fullName>
    </submittedName>
</protein>
<evidence type="ECO:0000313" key="2">
    <source>
        <dbReference type="Proteomes" id="UP001162164"/>
    </source>
</evidence>
<reference evidence="1" key="1">
    <citation type="journal article" date="2023" name="Insect Mol. Biol.">
        <title>Genome sequencing provides insights into the evolution of gene families encoding plant cell wall-degrading enzymes in longhorned beetles.</title>
        <authorList>
            <person name="Shin N.R."/>
            <person name="Okamura Y."/>
            <person name="Kirsch R."/>
            <person name="Pauchet Y."/>
        </authorList>
    </citation>
    <scope>NUCLEOTIDE SEQUENCE</scope>
    <source>
        <strain evidence="1">MMC_N1</strain>
    </source>
</reference>
<feature type="non-terminal residue" evidence="1">
    <location>
        <position position="161"/>
    </location>
</feature>
<dbReference type="Proteomes" id="UP001162164">
    <property type="component" value="Unassembled WGS sequence"/>
</dbReference>
<dbReference type="EMBL" id="JAPWTJ010000381">
    <property type="protein sequence ID" value="KAJ8979028.1"/>
    <property type="molecule type" value="Genomic_DNA"/>
</dbReference>
<keyword evidence="2" id="KW-1185">Reference proteome</keyword>
<sequence>MSYISKKDRVFMEGPPIKVVKVRSEARMKNYVSSTDIRAWSDVVEDRRQHILEYMARNKEGYCFDKDFPLDALFDAMMACKNHKIRKLLKKIEYCEKLLRIYSQLDLTPEQQKKVNDLMAQLKKAYDALEEIDCNKPQLIEGFSPGGADGGYSDLGDASAK</sequence>
<accession>A0ABQ9JN38</accession>
<proteinExistence type="predicted"/>
<comment type="caution">
    <text evidence="1">The sequence shown here is derived from an EMBL/GenBank/DDBJ whole genome shotgun (WGS) entry which is preliminary data.</text>
</comment>